<evidence type="ECO:0000313" key="6">
    <source>
        <dbReference type="Proteomes" id="UP000199577"/>
    </source>
</evidence>
<dbReference type="Pfam" id="PF03938">
    <property type="entry name" value="OmpH"/>
    <property type="match status" value="1"/>
</dbReference>
<dbReference type="SUPFAM" id="SSF111384">
    <property type="entry name" value="OmpH-like"/>
    <property type="match status" value="1"/>
</dbReference>
<proteinExistence type="inferred from homology"/>
<dbReference type="PANTHER" id="PTHR35089">
    <property type="entry name" value="CHAPERONE PROTEIN SKP"/>
    <property type="match status" value="1"/>
</dbReference>
<dbReference type="GO" id="GO:0050821">
    <property type="term" value="P:protein stabilization"/>
    <property type="evidence" value="ECO:0007669"/>
    <property type="project" value="TreeGrafter"/>
</dbReference>
<dbReference type="InterPro" id="IPR005632">
    <property type="entry name" value="Chaperone_Skp"/>
</dbReference>
<keyword evidence="2 4" id="KW-0732">Signal</keyword>
<comment type="similarity">
    <text evidence="1">Belongs to the Skp family.</text>
</comment>
<dbReference type="PANTHER" id="PTHR35089:SF1">
    <property type="entry name" value="CHAPERONE PROTEIN SKP"/>
    <property type="match status" value="1"/>
</dbReference>
<sequence>MNNKMKNLFKGVVVVAVLFLSTGLVSAQQKIGHVNSNDIIQSMPEFKTANTEFENLQKTKEDELQQMGAEAQKKLLQAQELQRNRSEANKDSIDAKLQTLTVELQEMDRRMQEVQQIAQQELQKKQEELFAPIFQKANTAVQSVAKEKGYAYVFDIANPGLAYFAGGDDLTADVKAKLGISGSTPAAAPSNE</sequence>
<evidence type="ECO:0000313" key="5">
    <source>
        <dbReference type="EMBL" id="SFC54739.1"/>
    </source>
</evidence>
<dbReference type="GO" id="GO:0005829">
    <property type="term" value="C:cytosol"/>
    <property type="evidence" value="ECO:0007669"/>
    <property type="project" value="TreeGrafter"/>
</dbReference>
<keyword evidence="3" id="KW-0175">Coiled coil</keyword>
<dbReference type="AlphaFoldDB" id="A0A1I1K1C9"/>
<dbReference type="GO" id="GO:0051082">
    <property type="term" value="F:unfolded protein binding"/>
    <property type="evidence" value="ECO:0007669"/>
    <property type="project" value="InterPro"/>
</dbReference>
<evidence type="ECO:0000256" key="1">
    <source>
        <dbReference type="ARBA" id="ARBA00009091"/>
    </source>
</evidence>
<keyword evidence="6" id="KW-1185">Reference proteome</keyword>
<dbReference type="SMART" id="SM00935">
    <property type="entry name" value="OmpH"/>
    <property type="match status" value="1"/>
</dbReference>
<name>A0A1I1K1C9_9SPHI</name>
<accession>A0A1I1K1C9</accession>
<dbReference type="STRING" id="623281.SAMN05421747_11441"/>
<evidence type="ECO:0000256" key="3">
    <source>
        <dbReference type="SAM" id="Coils"/>
    </source>
</evidence>
<feature type="signal peptide" evidence="4">
    <location>
        <begin position="1"/>
        <end position="27"/>
    </location>
</feature>
<dbReference type="Proteomes" id="UP000199577">
    <property type="component" value="Unassembled WGS sequence"/>
</dbReference>
<evidence type="ECO:0000256" key="2">
    <source>
        <dbReference type="ARBA" id="ARBA00022729"/>
    </source>
</evidence>
<reference evidence="6" key="1">
    <citation type="submission" date="2016-10" db="EMBL/GenBank/DDBJ databases">
        <authorList>
            <person name="Varghese N."/>
            <person name="Submissions S."/>
        </authorList>
    </citation>
    <scope>NUCLEOTIDE SEQUENCE [LARGE SCALE GENOMIC DNA]</scope>
    <source>
        <strain evidence="6">DSM 22900</strain>
    </source>
</reference>
<dbReference type="EMBL" id="FOLL01000014">
    <property type="protein sequence ID" value="SFC54739.1"/>
    <property type="molecule type" value="Genomic_DNA"/>
</dbReference>
<dbReference type="Gene3D" id="3.30.910.20">
    <property type="entry name" value="Skp domain"/>
    <property type="match status" value="1"/>
</dbReference>
<gene>
    <name evidence="5" type="ORF">SAMN05421747_11441</name>
</gene>
<feature type="chain" id="PRO_5011571943" evidence="4">
    <location>
        <begin position="28"/>
        <end position="192"/>
    </location>
</feature>
<evidence type="ECO:0000256" key="4">
    <source>
        <dbReference type="SAM" id="SignalP"/>
    </source>
</evidence>
<dbReference type="InterPro" id="IPR024930">
    <property type="entry name" value="Skp_dom_sf"/>
</dbReference>
<organism evidence="5 6">
    <name type="scientific">Parapedobacter composti</name>
    <dbReference type="NCBI Taxonomy" id="623281"/>
    <lineage>
        <taxon>Bacteria</taxon>
        <taxon>Pseudomonadati</taxon>
        <taxon>Bacteroidota</taxon>
        <taxon>Sphingobacteriia</taxon>
        <taxon>Sphingobacteriales</taxon>
        <taxon>Sphingobacteriaceae</taxon>
        <taxon>Parapedobacter</taxon>
    </lineage>
</organism>
<protein>
    <submittedName>
        <fullName evidence="5">Outer membrane protein</fullName>
    </submittedName>
</protein>
<feature type="coiled-coil region" evidence="3">
    <location>
        <begin position="46"/>
        <end position="124"/>
    </location>
</feature>